<dbReference type="HOGENOM" id="CLU_1454931_0_0_1"/>
<dbReference type="AlphaFoldDB" id="A0A0C3G4Z1"/>
<dbReference type="EMBL" id="KN832984">
    <property type="protein sequence ID" value="KIM85696.1"/>
    <property type="molecule type" value="Genomic_DNA"/>
</dbReference>
<reference evidence="2 3" key="1">
    <citation type="submission" date="2014-04" db="EMBL/GenBank/DDBJ databases">
        <authorList>
            <consortium name="DOE Joint Genome Institute"/>
            <person name="Kuo A."/>
            <person name="Tarkka M."/>
            <person name="Buscot F."/>
            <person name="Kohler A."/>
            <person name="Nagy L.G."/>
            <person name="Floudas D."/>
            <person name="Copeland A."/>
            <person name="Barry K.W."/>
            <person name="Cichocki N."/>
            <person name="Veneault-Fourrey C."/>
            <person name="LaButti K."/>
            <person name="Lindquist E.A."/>
            <person name="Lipzen A."/>
            <person name="Lundell T."/>
            <person name="Morin E."/>
            <person name="Murat C."/>
            <person name="Sun H."/>
            <person name="Tunlid A."/>
            <person name="Henrissat B."/>
            <person name="Grigoriev I.V."/>
            <person name="Hibbett D.S."/>
            <person name="Martin F."/>
            <person name="Nordberg H.P."/>
            <person name="Cantor M.N."/>
            <person name="Hua S.X."/>
        </authorList>
    </citation>
    <scope>NUCLEOTIDE SEQUENCE [LARGE SCALE GENOMIC DNA]</scope>
    <source>
        <strain evidence="2 3">F 1598</strain>
    </source>
</reference>
<evidence type="ECO:0000313" key="2">
    <source>
        <dbReference type="EMBL" id="KIM85696.1"/>
    </source>
</evidence>
<feature type="region of interest" description="Disordered" evidence="1">
    <location>
        <begin position="62"/>
        <end position="186"/>
    </location>
</feature>
<sequence length="186" mass="20452">MSELAQELIKSRAQSNSWSLQSYPGKVKLPSDILRALPSPDAANKILKTTYLPEETQTWLAELKSKAGSTAKEKRRTEPKEPREPKERKTIAKRKGSTKTNGSAKRSRPAKKWNSDDSDETEDASNAEPSDIEGDVEVALSATSSDEGDTGISPREKLGRSARTRANIRKQTKKTKSKSNPPSSDV</sequence>
<accession>A0A0C3G4Z1</accession>
<reference evidence="3" key="2">
    <citation type="submission" date="2015-01" db="EMBL/GenBank/DDBJ databases">
        <title>Evolutionary Origins and Diversification of the Mycorrhizal Mutualists.</title>
        <authorList>
            <consortium name="DOE Joint Genome Institute"/>
            <consortium name="Mycorrhizal Genomics Consortium"/>
            <person name="Kohler A."/>
            <person name="Kuo A."/>
            <person name="Nagy L.G."/>
            <person name="Floudas D."/>
            <person name="Copeland A."/>
            <person name="Barry K.W."/>
            <person name="Cichocki N."/>
            <person name="Veneault-Fourrey C."/>
            <person name="LaButti K."/>
            <person name="Lindquist E.A."/>
            <person name="Lipzen A."/>
            <person name="Lundell T."/>
            <person name="Morin E."/>
            <person name="Murat C."/>
            <person name="Riley R."/>
            <person name="Ohm R."/>
            <person name="Sun H."/>
            <person name="Tunlid A."/>
            <person name="Henrissat B."/>
            <person name="Grigoriev I.V."/>
            <person name="Hibbett D.S."/>
            <person name="Martin F."/>
        </authorList>
    </citation>
    <scope>NUCLEOTIDE SEQUENCE [LARGE SCALE GENOMIC DNA]</scope>
    <source>
        <strain evidence="3">F 1598</strain>
    </source>
</reference>
<keyword evidence="3" id="KW-1185">Reference proteome</keyword>
<dbReference type="InParanoid" id="A0A0C3G4Z1"/>
<feature type="compositionally biased region" description="Acidic residues" evidence="1">
    <location>
        <begin position="116"/>
        <end position="136"/>
    </location>
</feature>
<organism evidence="2 3">
    <name type="scientific">Piloderma croceum (strain F 1598)</name>
    <dbReference type="NCBI Taxonomy" id="765440"/>
    <lineage>
        <taxon>Eukaryota</taxon>
        <taxon>Fungi</taxon>
        <taxon>Dikarya</taxon>
        <taxon>Basidiomycota</taxon>
        <taxon>Agaricomycotina</taxon>
        <taxon>Agaricomycetes</taxon>
        <taxon>Agaricomycetidae</taxon>
        <taxon>Atheliales</taxon>
        <taxon>Atheliaceae</taxon>
        <taxon>Piloderma</taxon>
    </lineage>
</organism>
<evidence type="ECO:0000313" key="3">
    <source>
        <dbReference type="Proteomes" id="UP000054166"/>
    </source>
</evidence>
<dbReference type="STRING" id="765440.A0A0C3G4Z1"/>
<feature type="compositionally biased region" description="Basic and acidic residues" evidence="1">
    <location>
        <begin position="71"/>
        <end position="90"/>
    </location>
</feature>
<dbReference type="Pfam" id="PF20168">
    <property type="entry name" value="PDS5"/>
    <property type="match status" value="1"/>
</dbReference>
<evidence type="ECO:0000256" key="1">
    <source>
        <dbReference type="SAM" id="MobiDB-lite"/>
    </source>
</evidence>
<feature type="compositionally biased region" description="Basic residues" evidence="1">
    <location>
        <begin position="160"/>
        <end position="177"/>
    </location>
</feature>
<gene>
    <name evidence="2" type="ORF">PILCRDRAFT_341662</name>
</gene>
<dbReference type="OrthoDB" id="3268279at2759"/>
<protein>
    <submittedName>
        <fullName evidence="2">Uncharacterized protein</fullName>
    </submittedName>
</protein>
<name>A0A0C3G4Z1_PILCF</name>
<dbReference type="Proteomes" id="UP000054166">
    <property type="component" value="Unassembled WGS sequence"/>
</dbReference>
<proteinExistence type="predicted"/>